<dbReference type="InterPro" id="IPR051973">
    <property type="entry name" value="tRNA_Anticodon_Mtase-Reg"/>
</dbReference>
<gene>
    <name evidence="11" type="primary">LOC116303083</name>
</gene>
<evidence type="ECO:0000256" key="2">
    <source>
        <dbReference type="ARBA" id="ARBA00022490"/>
    </source>
</evidence>
<dbReference type="KEGG" id="aten:116303083"/>
<keyword evidence="9" id="KW-0732">Signal</keyword>
<evidence type="ECO:0000256" key="4">
    <source>
        <dbReference type="ARBA" id="ARBA00022694"/>
    </source>
</evidence>
<dbReference type="Pfam" id="PF00400">
    <property type="entry name" value="WD40"/>
    <property type="match status" value="4"/>
</dbReference>
<dbReference type="InterPro" id="IPR019775">
    <property type="entry name" value="WD40_repeat_CS"/>
</dbReference>
<feature type="signal peptide" evidence="9">
    <location>
        <begin position="1"/>
        <end position="16"/>
    </location>
</feature>
<keyword evidence="4" id="KW-0819">tRNA processing</keyword>
<comment type="similarity">
    <text evidence="6">Belongs to the WD repeat WDR6 family.</text>
</comment>
<dbReference type="PANTHER" id="PTHR14344">
    <property type="entry name" value="WD REPEAT PROTEIN"/>
    <property type="match status" value="1"/>
</dbReference>
<dbReference type="PROSITE" id="PS50294">
    <property type="entry name" value="WD_REPEATS_REGION"/>
    <property type="match status" value="2"/>
</dbReference>
<feature type="repeat" description="WD" evidence="8">
    <location>
        <begin position="1100"/>
        <end position="1140"/>
    </location>
</feature>
<keyword evidence="5" id="KW-0677">Repeat</keyword>
<dbReference type="PROSITE" id="PS00678">
    <property type="entry name" value="WD_REPEATS_1"/>
    <property type="match status" value="1"/>
</dbReference>
<dbReference type="SMART" id="SM00320">
    <property type="entry name" value="WD40"/>
    <property type="match status" value="10"/>
</dbReference>
<dbReference type="AlphaFoldDB" id="A0A6P8IPY1"/>
<evidence type="ECO:0000256" key="6">
    <source>
        <dbReference type="ARBA" id="ARBA00038255"/>
    </source>
</evidence>
<dbReference type="InParanoid" id="A0A6P8IPY1"/>
<dbReference type="OrthoDB" id="5594999at2759"/>
<dbReference type="PROSITE" id="PS50082">
    <property type="entry name" value="WD_REPEATS_2"/>
    <property type="match status" value="2"/>
</dbReference>
<dbReference type="Gene3D" id="2.130.10.10">
    <property type="entry name" value="YVTN repeat-like/Quinoprotein amine dehydrogenase"/>
    <property type="match status" value="4"/>
</dbReference>
<dbReference type="RefSeq" id="XP_031568393.1">
    <property type="nucleotide sequence ID" value="XM_031712533.1"/>
</dbReference>
<proteinExistence type="inferred from homology"/>
<organism evidence="10 11">
    <name type="scientific">Actinia tenebrosa</name>
    <name type="common">Australian red waratah sea anemone</name>
    <dbReference type="NCBI Taxonomy" id="6105"/>
    <lineage>
        <taxon>Eukaryota</taxon>
        <taxon>Metazoa</taxon>
        <taxon>Cnidaria</taxon>
        <taxon>Anthozoa</taxon>
        <taxon>Hexacorallia</taxon>
        <taxon>Actiniaria</taxon>
        <taxon>Actiniidae</taxon>
        <taxon>Actinia</taxon>
    </lineage>
</organism>
<evidence type="ECO:0000256" key="1">
    <source>
        <dbReference type="ARBA" id="ARBA00004496"/>
    </source>
</evidence>
<evidence type="ECO:0000256" key="9">
    <source>
        <dbReference type="SAM" id="SignalP"/>
    </source>
</evidence>
<name>A0A6P8IPY1_ACTTE</name>
<evidence type="ECO:0000256" key="7">
    <source>
        <dbReference type="ARBA" id="ARBA00040154"/>
    </source>
</evidence>
<keyword evidence="2" id="KW-0963">Cytoplasm</keyword>
<dbReference type="InterPro" id="IPR036322">
    <property type="entry name" value="WD40_repeat_dom_sf"/>
</dbReference>
<protein>
    <recommendedName>
        <fullName evidence="7">tRNA (34-2'-O)-methyltransferase regulator WDR6</fullName>
    </recommendedName>
</protein>
<dbReference type="Proteomes" id="UP000515163">
    <property type="component" value="Unplaced"/>
</dbReference>
<comment type="subcellular location">
    <subcellularLocation>
        <location evidence="1">Cytoplasm</location>
    </subcellularLocation>
</comment>
<dbReference type="SUPFAM" id="SSF50978">
    <property type="entry name" value="WD40 repeat-like"/>
    <property type="match status" value="3"/>
</dbReference>
<evidence type="ECO:0000313" key="11">
    <source>
        <dbReference type="RefSeq" id="XP_031568393.1"/>
    </source>
</evidence>
<dbReference type="GeneID" id="116303083"/>
<dbReference type="FunCoup" id="A0A6P8IPY1">
    <property type="interactions" value="1729"/>
</dbReference>
<evidence type="ECO:0000256" key="5">
    <source>
        <dbReference type="ARBA" id="ARBA00022737"/>
    </source>
</evidence>
<dbReference type="InterPro" id="IPR015943">
    <property type="entry name" value="WD40/YVTN_repeat-like_dom_sf"/>
</dbReference>
<evidence type="ECO:0000313" key="10">
    <source>
        <dbReference type="Proteomes" id="UP000515163"/>
    </source>
</evidence>
<evidence type="ECO:0000256" key="3">
    <source>
        <dbReference type="ARBA" id="ARBA00022574"/>
    </source>
</evidence>
<sequence length="1189" mass="132840">MWIMMKKTALISSVTSLGFVKDLILSGQGPNLSIYHTVSGEKILSDHVLGNSRIHVIKVNEKEKSLVAISGQKIMRVVEIISTQASVKIENKTSLLSFPDLILDVHWLHGENGKSNAVAIATAHNAVWYFNMETGIRSQVAQCEETSILYSAQFFGKDLNNLLLASGTVFNQVLLWKVKGAETKEKSIKVLSKLCGHEGVIFKINFNKSGTLMTSVSDDRSIRLWKLTHAGLDFTGEVQLLLILYGHSARVWDAKVLTNFLVSIGEDAVCNVWNYDGKLVKTFSGHKGRSIWSLAISKDEHVIATGGGDGSIRLFSLEDINSKESMVTAQAFLPGTAEQLKLNKKGGITVDSPRSVSLVTHKKSLIMTSEGYLYEYTWREKPGNTAKSITRNTLDHQPEGSDSMAEWTSNEWKLLLHDPNYSSYSLMAVSSDHKYVAFGNLQGSIKVQETSFSLDAKEVKPFTSKVLSLLWSVQTASHSLFSCGPEGIIIWWHVFKDSQQVLQMVRVRTFCIPYSKQRWPSAVEVLDQDKMSTKRERKVGNCHIVFGDRKGSLHLFDARRITQHEVLDPVHSLPVIHGRIGVTQLCAHDNSLYSAGRDGTYRQYRLLDSILEVIDTKKVFKGLEWVEKLIFLANGDLVIAGFHTAYFVVWSVERNQPVFKVKCGGGHRAWDFVLNQNPESQNYEAVFTYLKGNSINVHLEQLRNSIAKPVLQTGFHGREATCLCYVDSLPLGKQGFPRHHVFLTGSEDTTINMMSYNSTVDFLTKVFTAQGHISSIRTLSVTRCRLRVQKQEDTGETTIEGTDCSMKYLLFSGGGRASLRCWRVDLSAIKILDNECVASSPPVSHICEYSSRSSNQRRKRRRQLGQNICSEIRFMSLTSLSMSVILDDESFQDKSWYLYGIAAACSDGFVRIFIFDEKNSKFFLLAQSDYLQRCVLTVNHLIHHNFSGRHSVLIFAGDTAGKISVWDITDHLIEYVRDEDAAEEADDAATTNKSDLHREDGNELVQNCTEGHLCCYSLVEEHEKNNFSCITPAENSLGRPIHVFRAHQSGVNDISIHKGCASYVLCSGGDDSGLFVAELNLCSAESGSRGIVVIREETVQSAHTSSVTGIRIIDSSRIVSSSTDQRLKLWNIDSNEDSTTNNKFIRLSKVEFVDVPDVQAIETWETWKENGRCTTIGVCGVGLQMLLVD</sequence>
<dbReference type="GO" id="GO:0030488">
    <property type="term" value="P:tRNA methylation"/>
    <property type="evidence" value="ECO:0007669"/>
    <property type="project" value="TreeGrafter"/>
</dbReference>
<dbReference type="PANTHER" id="PTHR14344:SF3">
    <property type="entry name" value="WD REPEAT-CONTAINING PROTEIN 6"/>
    <property type="match status" value="1"/>
</dbReference>
<feature type="repeat" description="WD" evidence="8">
    <location>
        <begin position="194"/>
        <end position="227"/>
    </location>
</feature>
<keyword evidence="3 8" id="KW-0853">WD repeat</keyword>
<dbReference type="GO" id="GO:0005737">
    <property type="term" value="C:cytoplasm"/>
    <property type="evidence" value="ECO:0007669"/>
    <property type="project" value="UniProtKB-SubCell"/>
</dbReference>
<accession>A0A6P8IPY1</accession>
<reference evidence="11" key="1">
    <citation type="submission" date="2025-08" db="UniProtKB">
        <authorList>
            <consortium name="RefSeq"/>
        </authorList>
    </citation>
    <scope>IDENTIFICATION</scope>
    <source>
        <tissue evidence="11">Tentacle</tissue>
    </source>
</reference>
<keyword evidence="10" id="KW-1185">Reference proteome</keyword>
<evidence type="ECO:0000256" key="8">
    <source>
        <dbReference type="PROSITE-ProRule" id="PRU00221"/>
    </source>
</evidence>
<feature type="chain" id="PRO_5027710467" description="tRNA (34-2'-O)-methyltransferase regulator WDR6" evidence="9">
    <location>
        <begin position="17"/>
        <end position="1189"/>
    </location>
</feature>
<dbReference type="InterPro" id="IPR001680">
    <property type="entry name" value="WD40_rpt"/>
</dbReference>